<sequence length="436" mass="49315">MCVTDTALITICLLVTFLFDRIYHHYYFFFFCAFAVKLKRLSSEKVACLLIFFFICVVLIPYLSDRAEGSTTGALSTLRKEFSPSQQHFWSQEKFLSGGTPSTGSSEVTRLRRSGQFRCPICLDILRDPVSIPCGHTYCMVCIRNYWDQADSGQFSCPQCRDIFSPRPVLRRNTVLAEVVDKLILSETVHEPELYLGRASRAWSAWRPSVTSTSCRTARSDLCGGTSWWTRWSGWRRSCAPSTASVWSPWGAAPRRRPSGAATASCARLTGRRRSPQGAHCGENTQPYPPHPHRFDSVTQVLCREGQFGATSYWEVEWRGRGWVDIGVTSLSIGRKGGGRPCLLGRNENSWRLRCTHTSYSAWHDNRKTTVAAPSCSRIGVLLERQKGTLSFYSISDTLPLLCGCFALQRGFKFSCRPRGKRRHRLRIPGSLLRFL</sequence>
<dbReference type="PROSITE" id="PS50089">
    <property type="entry name" value="ZF_RING_2"/>
    <property type="match status" value="1"/>
</dbReference>
<evidence type="ECO:0000256" key="2">
    <source>
        <dbReference type="ARBA" id="ARBA00022723"/>
    </source>
</evidence>
<keyword evidence="8" id="KW-0472">Membrane</keyword>
<dbReference type="GeneTree" id="ENSGT00940000162978"/>
<proteinExistence type="predicted"/>
<evidence type="ECO:0000313" key="11">
    <source>
        <dbReference type="Ensembl" id="ENSXCOP00000021346.1"/>
    </source>
</evidence>
<evidence type="ECO:0008006" key="13">
    <source>
        <dbReference type="Google" id="ProtNLM"/>
    </source>
</evidence>
<dbReference type="InterPro" id="IPR001870">
    <property type="entry name" value="B30.2/SPRY"/>
</dbReference>
<dbReference type="Ensembl" id="ENSXCOT00000021607.1">
    <property type="protein sequence ID" value="ENSXCOP00000021346.1"/>
    <property type="gene ID" value="ENSXCOG00000015976.1"/>
</dbReference>
<dbReference type="InterPro" id="IPR013320">
    <property type="entry name" value="ConA-like_dom_sf"/>
</dbReference>
<dbReference type="SUPFAM" id="SSF57850">
    <property type="entry name" value="RING/U-box"/>
    <property type="match status" value="1"/>
</dbReference>
<keyword evidence="1" id="KW-0399">Innate immunity</keyword>
<evidence type="ECO:0000256" key="5">
    <source>
        <dbReference type="ARBA" id="ARBA00022859"/>
    </source>
</evidence>
<evidence type="ECO:0000256" key="6">
    <source>
        <dbReference type="PROSITE-ProRule" id="PRU00175"/>
    </source>
</evidence>
<dbReference type="SMART" id="SM00184">
    <property type="entry name" value="RING"/>
    <property type="match status" value="1"/>
</dbReference>
<evidence type="ECO:0000256" key="3">
    <source>
        <dbReference type="ARBA" id="ARBA00022771"/>
    </source>
</evidence>
<dbReference type="Pfam" id="PF13765">
    <property type="entry name" value="PRY"/>
    <property type="match status" value="1"/>
</dbReference>
<dbReference type="InterPro" id="IPR017907">
    <property type="entry name" value="Znf_RING_CS"/>
</dbReference>
<feature type="transmembrane region" description="Helical" evidence="8">
    <location>
        <begin position="46"/>
        <end position="64"/>
    </location>
</feature>
<dbReference type="InterPro" id="IPR013083">
    <property type="entry name" value="Znf_RING/FYVE/PHD"/>
</dbReference>
<evidence type="ECO:0000256" key="8">
    <source>
        <dbReference type="SAM" id="Phobius"/>
    </source>
</evidence>
<keyword evidence="12" id="KW-1185">Reference proteome</keyword>
<dbReference type="SUPFAM" id="SSF49899">
    <property type="entry name" value="Concanavalin A-like lectins/glucanases"/>
    <property type="match status" value="1"/>
</dbReference>
<protein>
    <recommendedName>
        <fullName evidence="13">RING-type domain-containing protein</fullName>
    </recommendedName>
</protein>
<dbReference type="PANTHER" id="PTHR25465">
    <property type="entry name" value="B-BOX DOMAIN CONTAINING"/>
    <property type="match status" value="1"/>
</dbReference>
<dbReference type="InterPro" id="IPR051051">
    <property type="entry name" value="E3_ubiq-ligase_TRIM/RNF"/>
</dbReference>
<evidence type="ECO:0000256" key="1">
    <source>
        <dbReference type="ARBA" id="ARBA00022588"/>
    </source>
</evidence>
<feature type="domain" description="RING-type" evidence="9">
    <location>
        <begin position="119"/>
        <end position="161"/>
    </location>
</feature>
<reference evidence="11" key="2">
    <citation type="submission" date="2025-09" db="UniProtKB">
        <authorList>
            <consortium name="Ensembl"/>
        </authorList>
    </citation>
    <scope>IDENTIFICATION</scope>
</reference>
<keyword evidence="8" id="KW-0812">Transmembrane</keyword>
<keyword evidence="8" id="KW-1133">Transmembrane helix</keyword>
<evidence type="ECO:0000259" key="10">
    <source>
        <dbReference type="PROSITE" id="PS50188"/>
    </source>
</evidence>
<dbReference type="InterPro" id="IPR003879">
    <property type="entry name" value="Butyrophylin_SPRY"/>
</dbReference>
<dbReference type="GO" id="GO:0005737">
    <property type="term" value="C:cytoplasm"/>
    <property type="evidence" value="ECO:0007669"/>
    <property type="project" value="UniProtKB-ARBA"/>
</dbReference>
<name>A0A3B5MJP0_9TELE</name>
<dbReference type="Gene3D" id="3.30.40.10">
    <property type="entry name" value="Zinc/RING finger domain, C3HC4 (zinc finger)"/>
    <property type="match status" value="1"/>
</dbReference>
<dbReference type="PROSITE" id="PS50188">
    <property type="entry name" value="B302_SPRY"/>
    <property type="match status" value="1"/>
</dbReference>
<evidence type="ECO:0000313" key="12">
    <source>
        <dbReference type="Proteomes" id="UP000261380"/>
    </source>
</evidence>
<dbReference type="InterPro" id="IPR003877">
    <property type="entry name" value="SPRY_dom"/>
</dbReference>
<keyword evidence="4" id="KW-0862">Zinc</keyword>
<reference evidence="11" key="1">
    <citation type="submission" date="2025-08" db="UniProtKB">
        <authorList>
            <consortium name="Ensembl"/>
        </authorList>
    </citation>
    <scope>IDENTIFICATION</scope>
</reference>
<dbReference type="Pfam" id="PF15227">
    <property type="entry name" value="zf-C3HC4_4"/>
    <property type="match status" value="1"/>
</dbReference>
<accession>A0A3B5MJP0</accession>
<dbReference type="InterPro" id="IPR001841">
    <property type="entry name" value="Znf_RING"/>
</dbReference>
<organism evidence="11 12">
    <name type="scientific">Xiphophorus couchianus</name>
    <name type="common">Monterrey platyfish</name>
    <dbReference type="NCBI Taxonomy" id="32473"/>
    <lineage>
        <taxon>Eukaryota</taxon>
        <taxon>Metazoa</taxon>
        <taxon>Chordata</taxon>
        <taxon>Craniata</taxon>
        <taxon>Vertebrata</taxon>
        <taxon>Euteleostomi</taxon>
        <taxon>Actinopterygii</taxon>
        <taxon>Neopterygii</taxon>
        <taxon>Teleostei</taxon>
        <taxon>Neoteleostei</taxon>
        <taxon>Acanthomorphata</taxon>
        <taxon>Ovalentaria</taxon>
        <taxon>Atherinomorphae</taxon>
        <taxon>Cyprinodontiformes</taxon>
        <taxon>Poeciliidae</taxon>
        <taxon>Poeciliinae</taxon>
        <taxon>Xiphophorus</taxon>
    </lineage>
</organism>
<evidence type="ECO:0000256" key="7">
    <source>
        <dbReference type="SAM" id="MobiDB-lite"/>
    </source>
</evidence>
<feature type="transmembrane region" description="Helical" evidence="8">
    <location>
        <begin position="6"/>
        <end position="34"/>
    </location>
</feature>
<keyword evidence="5" id="KW-0391">Immunity</keyword>
<keyword evidence="3 6" id="KW-0863">Zinc-finger</keyword>
<dbReference type="InterPro" id="IPR006574">
    <property type="entry name" value="PRY"/>
</dbReference>
<dbReference type="Proteomes" id="UP000261380">
    <property type="component" value="Unplaced"/>
</dbReference>
<keyword evidence="2" id="KW-0479">Metal-binding</keyword>
<dbReference type="InterPro" id="IPR043136">
    <property type="entry name" value="B30.2/SPRY_sf"/>
</dbReference>
<dbReference type="Pfam" id="PF00622">
    <property type="entry name" value="SPRY"/>
    <property type="match status" value="1"/>
</dbReference>
<evidence type="ECO:0000256" key="4">
    <source>
        <dbReference type="ARBA" id="ARBA00022833"/>
    </source>
</evidence>
<dbReference type="PANTHER" id="PTHR25465:SF14">
    <property type="entry name" value="E3 UBIQUITIN-PROTEIN LIGASE TRIM65"/>
    <property type="match status" value="1"/>
</dbReference>
<feature type="domain" description="B30.2/SPRY" evidence="10">
    <location>
        <begin position="238"/>
        <end position="436"/>
    </location>
</feature>
<feature type="region of interest" description="Disordered" evidence="7">
    <location>
        <begin position="270"/>
        <end position="290"/>
    </location>
</feature>
<dbReference type="Gene3D" id="2.60.120.920">
    <property type="match status" value="1"/>
</dbReference>
<dbReference type="GO" id="GO:0045087">
    <property type="term" value="P:innate immune response"/>
    <property type="evidence" value="ECO:0007669"/>
    <property type="project" value="UniProtKB-KW"/>
</dbReference>
<dbReference type="AlphaFoldDB" id="A0A3B5MJP0"/>
<evidence type="ECO:0000259" key="9">
    <source>
        <dbReference type="PROSITE" id="PS50089"/>
    </source>
</evidence>
<dbReference type="PRINTS" id="PR01407">
    <property type="entry name" value="BUTYPHLNCDUF"/>
</dbReference>
<dbReference type="GO" id="GO:0008270">
    <property type="term" value="F:zinc ion binding"/>
    <property type="evidence" value="ECO:0007669"/>
    <property type="project" value="UniProtKB-KW"/>
</dbReference>
<dbReference type="PROSITE" id="PS00518">
    <property type="entry name" value="ZF_RING_1"/>
    <property type="match status" value="1"/>
</dbReference>